<name>A0A9P8W919_9HYPO</name>
<gene>
    <name evidence="3" type="ORF">B0T10DRAFT_310769</name>
</gene>
<evidence type="ECO:0000313" key="3">
    <source>
        <dbReference type="EMBL" id="KAH6891375.1"/>
    </source>
</evidence>
<protein>
    <submittedName>
        <fullName evidence="3">Glycosyl transferase family 90-domain-containing protein</fullName>
    </submittedName>
</protein>
<evidence type="ECO:0000256" key="1">
    <source>
        <dbReference type="SAM" id="Phobius"/>
    </source>
</evidence>
<accession>A0A9P8W919</accession>
<proteinExistence type="predicted"/>
<dbReference type="PANTHER" id="PTHR12203:SF63">
    <property type="entry name" value="GLYCOSYL TRANSFERASE CAP10 DOMAIN-CONTAINING PROTEIN"/>
    <property type="match status" value="1"/>
</dbReference>
<comment type="caution">
    <text evidence="3">The sequence shown here is derived from an EMBL/GenBank/DDBJ whole genome shotgun (WGS) entry which is preliminary data.</text>
</comment>
<dbReference type="SMART" id="SM00672">
    <property type="entry name" value="CAP10"/>
    <property type="match status" value="1"/>
</dbReference>
<dbReference type="Proteomes" id="UP000777438">
    <property type="component" value="Unassembled WGS sequence"/>
</dbReference>
<feature type="transmembrane region" description="Helical" evidence="1">
    <location>
        <begin position="7"/>
        <end position="27"/>
    </location>
</feature>
<keyword evidence="3" id="KW-0808">Transferase</keyword>
<dbReference type="InterPro" id="IPR051091">
    <property type="entry name" value="O-Glucosyltr/Glycosyltrsf_90"/>
</dbReference>
<keyword evidence="1" id="KW-0812">Transmembrane</keyword>
<keyword evidence="1" id="KW-1133">Transmembrane helix</keyword>
<dbReference type="Pfam" id="PF05686">
    <property type="entry name" value="Glyco_transf_90"/>
    <property type="match status" value="1"/>
</dbReference>
<reference evidence="3 4" key="1">
    <citation type="journal article" date="2021" name="Nat. Commun.">
        <title>Genetic determinants of endophytism in the Arabidopsis root mycobiome.</title>
        <authorList>
            <person name="Mesny F."/>
            <person name="Miyauchi S."/>
            <person name="Thiergart T."/>
            <person name="Pickel B."/>
            <person name="Atanasova L."/>
            <person name="Karlsson M."/>
            <person name="Huettel B."/>
            <person name="Barry K.W."/>
            <person name="Haridas S."/>
            <person name="Chen C."/>
            <person name="Bauer D."/>
            <person name="Andreopoulos W."/>
            <person name="Pangilinan J."/>
            <person name="LaButti K."/>
            <person name="Riley R."/>
            <person name="Lipzen A."/>
            <person name="Clum A."/>
            <person name="Drula E."/>
            <person name="Henrissat B."/>
            <person name="Kohler A."/>
            <person name="Grigoriev I.V."/>
            <person name="Martin F.M."/>
            <person name="Hacquard S."/>
        </authorList>
    </citation>
    <scope>NUCLEOTIDE SEQUENCE [LARGE SCALE GENOMIC DNA]</scope>
    <source>
        <strain evidence="3 4">MPI-CAGE-CH-0241</strain>
    </source>
</reference>
<dbReference type="GO" id="GO:0016740">
    <property type="term" value="F:transferase activity"/>
    <property type="evidence" value="ECO:0007669"/>
    <property type="project" value="UniProtKB-KW"/>
</dbReference>
<keyword evidence="4" id="KW-1185">Reference proteome</keyword>
<organism evidence="3 4">
    <name type="scientific">Thelonectria olida</name>
    <dbReference type="NCBI Taxonomy" id="1576542"/>
    <lineage>
        <taxon>Eukaryota</taxon>
        <taxon>Fungi</taxon>
        <taxon>Dikarya</taxon>
        <taxon>Ascomycota</taxon>
        <taxon>Pezizomycotina</taxon>
        <taxon>Sordariomycetes</taxon>
        <taxon>Hypocreomycetidae</taxon>
        <taxon>Hypocreales</taxon>
        <taxon>Nectriaceae</taxon>
        <taxon>Thelonectria</taxon>
    </lineage>
</organism>
<dbReference type="InterPro" id="IPR006598">
    <property type="entry name" value="CAP10"/>
</dbReference>
<evidence type="ECO:0000259" key="2">
    <source>
        <dbReference type="SMART" id="SM00672"/>
    </source>
</evidence>
<dbReference type="PANTHER" id="PTHR12203">
    <property type="entry name" value="KDEL LYS-ASP-GLU-LEU CONTAINING - RELATED"/>
    <property type="match status" value="1"/>
</dbReference>
<feature type="domain" description="Glycosyl transferase CAP10" evidence="2">
    <location>
        <begin position="130"/>
        <end position="396"/>
    </location>
</feature>
<dbReference type="OrthoDB" id="202415at2759"/>
<sequence length="427" mass="48512">MQRHKTRLRPVVVASLICVFIYGFIFYRRDSPTSLHTINISNHEHHHLSLTADQCNSIFPGLTREIELAASQGPFDLEYDHGRVLNGRVQDGRLVILRDPGRRELSREMLQRQKASIHQLHQALVTAPEPLPNASFALSIHDKPIHTSFTYARPVSSDSPRHHFPMPHFSGWSWPLPFIGSLSSAAAAIADIEARTPFHTKDPRPVWRGTVWFNNGAGRYPRLRQDLLAAAGNTTWADVQKLHWETGAHNASNALRIEDFCQSRYIIHTDGVAYSGRLQFHQLCESVVLTPPLEWMQHTSHLIRPVCSSTLLGTKPYIPSSMNETWYQNHSPTESNLVFVSPDWSDLEDTVRWLEEHQDIAAGIARRQREMFAQKGYLSPAADACYWRALIRGWSEVAQPVGAEWEQKGIPFEEFVVLQDSETAVNP</sequence>
<evidence type="ECO:0000313" key="4">
    <source>
        <dbReference type="Proteomes" id="UP000777438"/>
    </source>
</evidence>
<keyword evidence="1" id="KW-0472">Membrane</keyword>
<dbReference type="AlphaFoldDB" id="A0A9P8W919"/>
<dbReference type="EMBL" id="JAGPYM010000008">
    <property type="protein sequence ID" value="KAH6891375.1"/>
    <property type="molecule type" value="Genomic_DNA"/>
</dbReference>